<organism evidence="1 2">
    <name type="scientific">Penaeus vannamei</name>
    <name type="common">Whiteleg shrimp</name>
    <name type="synonym">Litopenaeus vannamei</name>
    <dbReference type="NCBI Taxonomy" id="6689"/>
    <lineage>
        <taxon>Eukaryota</taxon>
        <taxon>Metazoa</taxon>
        <taxon>Ecdysozoa</taxon>
        <taxon>Arthropoda</taxon>
        <taxon>Crustacea</taxon>
        <taxon>Multicrustacea</taxon>
        <taxon>Malacostraca</taxon>
        <taxon>Eumalacostraca</taxon>
        <taxon>Eucarida</taxon>
        <taxon>Decapoda</taxon>
        <taxon>Dendrobranchiata</taxon>
        <taxon>Penaeoidea</taxon>
        <taxon>Penaeidae</taxon>
        <taxon>Penaeus</taxon>
    </lineage>
</organism>
<dbReference type="PANTHER" id="PTHR15924">
    <property type="entry name" value="CLE"/>
    <property type="match status" value="1"/>
</dbReference>
<dbReference type="InterPro" id="IPR019265">
    <property type="entry name" value="RTRAF"/>
</dbReference>
<evidence type="ECO:0008006" key="3">
    <source>
        <dbReference type="Google" id="ProtNLM"/>
    </source>
</evidence>
<dbReference type="Proteomes" id="UP000283509">
    <property type="component" value="Unassembled WGS sequence"/>
</dbReference>
<reference evidence="1 2" key="1">
    <citation type="submission" date="2018-04" db="EMBL/GenBank/DDBJ databases">
        <authorList>
            <person name="Zhang X."/>
            <person name="Yuan J."/>
            <person name="Li F."/>
            <person name="Xiang J."/>
        </authorList>
    </citation>
    <scope>NUCLEOTIDE SEQUENCE [LARGE SCALE GENOMIC DNA]</scope>
    <source>
        <tissue evidence="1">Muscle</tissue>
    </source>
</reference>
<evidence type="ECO:0000313" key="1">
    <source>
        <dbReference type="EMBL" id="ROT75824.1"/>
    </source>
</evidence>
<gene>
    <name evidence="1" type="ORF">C7M84_005610</name>
</gene>
<protein>
    <recommendedName>
        <fullName evidence="3">RNA transcription, translation and transport factor protein</fullName>
    </recommendedName>
</protein>
<dbReference type="STRING" id="6689.A0A423TH47"/>
<evidence type="ECO:0000313" key="2">
    <source>
        <dbReference type="Proteomes" id="UP000283509"/>
    </source>
</evidence>
<reference evidence="1 2" key="2">
    <citation type="submission" date="2019-01" db="EMBL/GenBank/DDBJ databases">
        <title>The decoding of complex shrimp genome reveals the adaptation for benthos swimmer, frequently molting mechanism and breeding impact on genome.</title>
        <authorList>
            <person name="Sun Y."/>
            <person name="Gao Y."/>
            <person name="Yu Y."/>
        </authorList>
    </citation>
    <scope>NUCLEOTIDE SEQUENCE [LARGE SCALE GENOMIC DNA]</scope>
    <source>
        <tissue evidence="1">Muscle</tissue>
    </source>
</reference>
<keyword evidence="2" id="KW-1185">Reference proteome</keyword>
<dbReference type="AlphaFoldDB" id="A0A423TH47"/>
<sequence length="248" mass="28543">MFRRKLMALEYMNPETFNINDEKSFRDLIVWLEDQKIRHYKIEDRGDLKAIDSNEWPTTYKRYLGGLNCPTNPNDRQAVVDWLLGLAVRFEYGDNVDKFKTETAENVRNRQQSAPKIVNTNPLDSLDFQSPEFRDGVNRLAKQLNITPHPNHLITLKAISKLIRTRLSTEALQNPGEFVHQGKPYPIFESDLGFDTGDNVLNNAGKALRLMYIHDLRDLQTKINECIVSVQNITADPKTDTKLGKVGR</sequence>
<dbReference type="EMBL" id="QCYY01001726">
    <property type="protein sequence ID" value="ROT75824.1"/>
    <property type="molecule type" value="Genomic_DNA"/>
</dbReference>
<accession>A0A423TH47</accession>
<dbReference type="OrthoDB" id="514167at2759"/>
<dbReference type="Pfam" id="PF10036">
    <property type="entry name" value="RLL"/>
    <property type="match status" value="1"/>
</dbReference>
<comment type="caution">
    <text evidence="1">The sequence shown here is derived from an EMBL/GenBank/DDBJ whole genome shotgun (WGS) entry which is preliminary data.</text>
</comment>
<name>A0A423TH47_PENVA</name>
<proteinExistence type="predicted"/>